<gene>
    <name evidence="2" type="ORF">ACK4CP_26885</name>
</gene>
<feature type="compositionally biased region" description="Basic and acidic residues" evidence="1">
    <location>
        <begin position="1"/>
        <end position="19"/>
    </location>
</feature>
<name>A0ABW9M183_9MYCO</name>
<reference evidence="2 3" key="1">
    <citation type="submission" date="2024-12" db="EMBL/GenBank/DDBJ databases">
        <title>The coexistence of Mycolicibacterium septicum and Mycolicibacterium nivoides in clinical samples.</title>
        <authorList>
            <person name="Wang C."/>
            <person name="Feng Y."/>
            <person name="Zong Z."/>
        </authorList>
    </citation>
    <scope>NUCLEOTIDE SEQUENCE [LARGE SCALE GENOMIC DNA]</scope>
    <source>
        <strain evidence="2 3">120310</strain>
    </source>
</reference>
<dbReference type="Proteomes" id="UP001635817">
    <property type="component" value="Unassembled WGS sequence"/>
</dbReference>
<organism evidence="2 3">
    <name type="scientific">Mycolicibacterium septicum</name>
    <dbReference type="NCBI Taxonomy" id="98668"/>
    <lineage>
        <taxon>Bacteria</taxon>
        <taxon>Bacillati</taxon>
        <taxon>Actinomycetota</taxon>
        <taxon>Actinomycetes</taxon>
        <taxon>Mycobacteriales</taxon>
        <taxon>Mycobacteriaceae</taxon>
        <taxon>Mycolicibacterium</taxon>
    </lineage>
</organism>
<evidence type="ECO:0000313" key="2">
    <source>
        <dbReference type="EMBL" id="MFN6554043.1"/>
    </source>
</evidence>
<evidence type="ECO:0000256" key="1">
    <source>
        <dbReference type="SAM" id="MobiDB-lite"/>
    </source>
</evidence>
<evidence type="ECO:0000313" key="3">
    <source>
        <dbReference type="Proteomes" id="UP001635817"/>
    </source>
</evidence>
<feature type="region of interest" description="Disordered" evidence="1">
    <location>
        <begin position="1"/>
        <end position="21"/>
    </location>
</feature>
<comment type="caution">
    <text evidence="2">The sequence shown here is derived from an EMBL/GenBank/DDBJ whole genome shotgun (WGS) entry which is preliminary data.</text>
</comment>
<keyword evidence="3" id="KW-1185">Reference proteome</keyword>
<protein>
    <submittedName>
        <fullName evidence="2">Uncharacterized protein</fullName>
    </submittedName>
</protein>
<dbReference type="RefSeq" id="WP_409552228.1">
    <property type="nucleotide sequence ID" value="NZ_JBKBDE010000011.1"/>
</dbReference>
<accession>A0ABW9M183</accession>
<dbReference type="EMBL" id="JBKBDE010000011">
    <property type="protein sequence ID" value="MFN6554043.1"/>
    <property type="molecule type" value="Genomic_DNA"/>
</dbReference>
<sequence length="202" mass="21801">MSDRDSGHFRDRRRAEHQRSGLVRTNESLSRYALTLVTDDVGEAVSAAGGWMIDRVRAGWRIEAVVPPYCDAKPLEILGVSATHLDTGSDPSWFTSRPAALAVGIGVLAPANPIRTQVQALMRDPGIEITIWGDGEFTSGRNFEAVRHQLSQAAQAFKAHAMRAASLSTKTGATEFLRSCTSWYPLDHGVDLCRATPGGGAP</sequence>
<proteinExistence type="predicted"/>